<dbReference type="RefSeq" id="WP_203848467.1">
    <property type="nucleotide sequence ID" value="NZ_BAAAVW010000015.1"/>
</dbReference>
<evidence type="ECO:0000313" key="8">
    <source>
        <dbReference type="EMBL" id="GIG46700.1"/>
    </source>
</evidence>
<evidence type="ECO:0000259" key="7">
    <source>
        <dbReference type="PROSITE" id="PS51755"/>
    </source>
</evidence>
<dbReference type="EMBL" id="BONQ01000076">
    <property type="protein sequence ID" value="GIG46700.1"/>
    <property type="molecule type" value="Genomic_DNA"/>
</dbReference>
<proteinExistence type="inferred from homology"/>
<keyword evidence="2" id="KW-0805">Transcription regulation</keyword>
<protein>
    <recommendedName>
        <fullName evidence="7">OmpR/PhoB-type domain-containing protein</fullName>
    </recommendedName>
</protein>
<dbReference type="Gene3D" id="1.25.40.10">
    <property type="entry name" value="Tetratricopeptide repeat domain"/>
    <property type="match status" value="1"/>
</dbReference>
<comment type="similarity">
    <text evidence="1">Belongs to the AfsR/DnrI/RedD regulatory family.</text>
</comment>
<dbReference type="InterPro" id="IPR051677">
    <property type="entry name" value="AfsR-DnrI-RedD_regulator"/>
</dbReference>
<keyword evidence="6" id="KW-0472">Membrane</keyword>
<dbReference type="CDD" id="cd00383">
    <property type="entry name" value="trans_reg_C"/>
    <property type="match status" value="1"/>
</dbReference>
<dbReference type="InterPro" id="IPR016032">
    <property type="entry name" value="Sig_transdc_resp-reg_C-effctor"/>
</dbReference>
<dbReference type="GO" id="GO:0000160">
    <property type="term" value="P:phosphorelay signal transduction system"/>
    <property type="evidence" value="ECO:0007669"/>
    <property type="project" value="InterPro"/>
</dbReference>
<name>A0A919PQL5_9ACTN</name>
<keyword evidence="4" id="KW-0804">Transcription</keyword>
<dbReference type="SMART" id="SM00862">
    <property type="entry name" value="Trans_reg_C"/>
    <property type="match status" value="1"/>
</dbReference>
<keyword evidence="3 5" id="KW-0238">DNA-binding</keyword>
<keyword evidence="9" id="KW-1185">Reference proteome</keyword>
<organism evidence="8 9">
    <name type="scientific">Dactylosporangium siamense</name>
    <dbReference type="NCBI Taxonomy" id="685454"/>
    <lineage>
        <taxon>Bacteria</taxon>
        <taxon>Bacillati</taxon>
        <taxon>Actinomycetota</taxon>
        <taxon>Actinomycetes</taxon>
        <taxon>Micromonosporales</taxon>
        <taxon>Micromonosporaceae</taxon>
        <taxon>Dactylosporangium</taxon>
    </lineage>
</organism>
<dbReference type="InterPro" id="IPR011990">
    <property type="entry name" value="TPR-like_helical_dom_sf"/>
</dbReference>
<dbReference type="GO" id="GO:0006355">
    <property type="term" value="P:regulation of DNA-templated transcription"/>
    <property type="evidence" value="ECO:0007669"/>
    <property type="project" value="InterPro"/>
</dbReference>
<dbReference type="InterPro" id="IPR005158">
    <property type="entry name" value="BTAD"/>
</dbReference>
<feature type="transmembrane region" description="Helical" evidence="6">
    <location>
        <begin position="438"/>
        <end position="458"/>
    </location>
</feature>
<dbReference type="SUPFAM" id="SSF46894">
    <property type="entry name" value="C-terminal effector domain of the bipartite response regulators"/>
    <property type="match status" value="1"/>
</dbReference>
<evidence type="ECO:0000256" key="2">
    <source>
        <dbReference type="ARBA" id="ARBA00023015"/>
    </source>
</evidence>
<feature type="transmembrane region" description="Helical" evidence="6">
    <location>
        <begin position="403"/>
        <end position="426"/>
    </location>
</feature>
<dbReference type="GO" id="GO:0003677">
    <property type="term" value="F:DNA binding"/>
    <property type="evidence" value="ECO:0007669"/>
    <property type="project" value="UniProtKB-UniRule"/>
</dbReference>
<dbReference type="PANTHER" id="PTHR35807:SF1">
    <property type="entry name" value="TRANSCRIPTIONAL REGULATOR REDD"/>
    <property type="match status" value="1"/>
</dbReference>
<dbReference type="InterPro" id="IPR036388">
    <property type="entry name" value="WH-like_DNA-bd_sf"/>
</dbReference>
<reference evidence="8" key="1">
    <citation type="submission" date="2021-01" db="EMBL/GenBank/DDBJ databases">
        <title>Whole genome shotgun sequence of Dactylosporangium siamense NBRC 106093.</title>
        <authorList>
            <person name="Komaki H."/>
            <person name="Tamura T."/>
        </authorList>
    </citation>
    <scope>NUCLEOTIDE SEQUENCE</scope>
    <source>
        <strain evidence="8">NBRC 106093</strain>
    </source>
</reference>
<evidence type="ECO:0000256" key="6">
    <source>
        <dbReference type="SAM" id="Phobius"/>
    </source>
</evidence>
<dbReference type="AlphaFoldDB" id="A0A919PQL5"/>
<dbReference type="Proteomes" id="UP000660611">
    <property type="component" value="Unassembled WGS sequence"/>
</dbReference>
<gene>
    <name evidence="8" type="ORF">Dsi01nite_047410</name>
</gene>
<dbReference type="PANTHER" id="PTHR35807">
    <property type="entry name" value="TRANSCRIPTIONAL REGULATOR REDD-RELATED"/>
    <property type="match status" value="1"/>
</dbReference>
<feature type="DNA-binding region" description="OmpR/PhoB-type" evidence="5">
    <location>
        <begin position="1"/>
        <end position="101"/>
    </location>
</feature>
<dbReference type="PROSITE" id="PS51755">
    <property type="entry name" value="OMPR_PHOB"/>
    <property type="match status" value="1"/>
</dbReference>
<accession>A0A919PQL5</accession>
<feature type="transmembrane region" description="Helical" evidence="6">
    <location>
        <begin position="368"/>
        <end position="391"/>
    </location>
</feature>
<evidence type="ECO:0000256" key="1">
    <source>
        <dbReference type="ARBA" id="ARBA00005820"/>
    </source>
</evidence>
<dbReference type="Gene3D" id="1.10.10.10">
    <property type="entry name" value="Winged helix-like DNA-binding domain superfamily/Winged helix DNA-binding domain"/>
    <property type="match status" value="1"/>
</dbReference>
<sequence>MDGGFRFEILGPQRAWAGDRPLDLGPAKQRAVLGVLLLQPGRPVPTTQIIDAVWPHDLPENATNVLQKYVAALRRLLEPDRSPRTPSRLLTLSEAGYRLAIDPFAVDVTEFEAAVDAATTAHAAGRDDEAADGFRAGLRLWKGEPFAGLGGPVFEAVRVRLGERRVSASEALAEIRLRRGDHRELIADLAALVEEFPLHERLRLLLMLSLHRSGRPTDALQTFRELRTLLDEEHGIEPGEELQDLQRRILRSDPALAYPSTLPIAAGAPAAMTAPAPVSSAAAWNPVSPAPMESGATAPVSPAPFLVAPPKPPQPSLSPLSPLPPLSPPVPFPQDHALMRAPAGAQRWPPYALGVDPFFGTEFNRQPWITWVESVLGVIAGACSLCLLAWVPIMYHATRRRSGWLFAAAFGYFGLALLFWVLMLATVEDDGSSWADPITIPIVVIVSVGVPVHVLLLNEHLRHVWRRRRNGPIERRVQARQILVTNPVARFALAIGRPDLVRTHNDGGLIDVNAVPEKVIFKVLGMRRDVARRIIAERAQRGPFTSMLDLTVRCAVGPDVTAAFNDRLLFLPPPPDRFRPQALRQH</sequence>
<dbReference type="CDD" id="cd15831">
    <property type="entry name" value="BTAD"/>
    <property type="match status" value="1"/>
</dbReference>
<dbReference type="SUPFAM" id="SSF48452">
    <property type="entry name" value="TPR-like"/>
    <property type="match status" value="1"/>
</dbReference>
<evidence type="ECO:0000256" key="3">
    <source>
        <dbReference type="ARBA" id="ARBA00023125"/>
    </source>
</evidence>
<dbReference type="SUPFAM" id="SSF47781">
    <property type="entry name" value="RuvA domain 2-like"/>
    <property type="match status" value="1"/>
</dbReference>
<comment type="caution">
    <text evidence="8">The sequence shown here is derived from an EMBL/GenBank/DDBJ whole genome shotgun (WGS) entry which is preliminary data.</text>
</comment>
<feature type="domain" description="OmpR/PhoB-type" evidence="7">
    <location>
        <begin position="1"/>
        <end position="101"/>
    </location>
</feature>
<dbReference type="InterPro" id="IPR010994">
    <property type="entry name" value="RuvA_2-like"/>
</dbReference>
<keyword evidence="6" id="KW-0812">Transmembrane</keyword>
<evidence type="ECO:0000256" key="4">
    <source>
        <dbReference type="ARBA" id="ARBA00023163"/>
    </source>
</evidence>
<evidence type="ECO:0000256" key="5">
    <source>
        <dbReference type="PROSITE-ProRule" id="PRU01091"/>
    </source>
</evidence>
<keyword evidence="6" id="KW-1133">Transmembrane helix</keyword>
<evidence type="ECO:0000313" key="9">
    <source>
        <dbReference type="Proteomes" id="UP000660611"/>
    </source>
</evidence>
<dbReference type="InterPro" id="IPR001867">
    <property type="entry name" value="OmpR/PhoB-type_DNA-bd"/>
</dbReference>
<dbReference type="Pfam" id="PF00486">
    <property type="entry name" value="Trans_reg_C"/>
    <property type="match status" value="1"/>
</dbReference>
<dbReference type="SMART" id="SM01043">
    <property type="entry name" value="BTAD"/>
    <property type="match status" value="1"/>
</dbReference>
<dbReference type="Pfam" id="PF03704">
    <property type="entry name" value="BTAD"/>
    <property type="match status" value="1"/>
</dbReference>